<evidence type="ECO:0000313" key="3">
    <source>
        <dbReference type="Proteomes" id="UP000324222"/>
    </source>
</evidence>
<evidence type="ECO:0000256" key="1">
    <source>
        <dbReference type="SAM" id="MobiDB-lite"/>
    </source>
</evidence>
<comment type="caution">
    <text evidence="2">The sequence shown here is derived from an EMBL/GenBank/DDBJ whole genome shotgun (WGS) entry which is preliminary data.</text>
</comment>
<organism evidence="2 3">
    <name type="scientific">Portunus trituberculatus</name>
    <name type="common">Swimming crab</name>
    <name type="synonym">Neptunus trituberculatus</name>
    <dbReference type="NCBI Taxonomy" id="210409"/>
    <lineage>
        <taxon>Eukaryota</taxon>
        <taxon>Metazoa</taxon>
        <taxon>Ecdysozoa</taxon>
        <taxon>Arthropoda</taxon>
        <taxon>Crustacea</taxon>
        <taxon>Multicrustacea</taxon>
        <taxon>Malacostraca</taxon>
        <taxon>Eumalacostraca</taxon>
        <taxon>Eucarida</taxon>
        <taxon>Decapoda</taxon>
        <taxon>Pleocyemata</taxon>
        <taxon>Brachyura</taxon>
        <taxon>Eubrachyura</taxon>
        <taxon>Portunoidea</taxon>
        <taxon>Portunidae</taxon>
        <taxon>Portuninae</taxon>
        <taxon>Portunus</taxon>
    </lineage>
</organism>
<accession>A0A5B7GKR5</accession>
<proteinExistence type="predicted"/>
<sequence>MGGGEARGQQRRSLGRGGAGQGGAGTATWRGRGQLVRGRPGGLTGGLLRGLLAPASTCGGSYDAARSIPHLETSPAGG</sequence>
<protein>
    <submittedName>
        <fullName evidence="2">Uncharacterized protein</fullName>
    </submittedName>
</protein>
<feature type="compositionally biased region" description="Low complexity" evidence="1">
    <location>
        <begin position="26"/>
        <end position="38"/>
    </location>
</feature>
<gene>
    <name evidence="2" type="ORF">E2C01_052099</name>
</gene>
<dbReference type="EMBL" id="VSRR010015374">
    <property type="protein sequence ID" value="MPC58103.1"/>
    <property type="molecule type" value="Genomic_DNA"/>
</dbReference>
<evidence type="ECO:0000313" key="2">
    <source>
        <dbReference type="EMBL" id="MPC58103.1"/>
    </source>
</evidence>
<dbReference type="AlphaFoldDB" id="A0A5B7GKR5"/>
<name>A0A5B7GKR5_PORTR</name>
<dbReference type="Proteomes" id="UP000324222">
    <property type="component" value="Unassembled WGS sequence"/>
</dbReference>
<reference evidence="2 3" key="1">
    <citation type="submission" date="2019-05" db="EMBL/GenBank/DDBJ databases">
        <title>Another draft genome of Portunus trituberculatus and its Hox gene families provides insights of decapod evolution.</title>
        <authorList>
            <person name="Jeong J.-H."/>
            <person name="Song I."/>
            <person name="Kim S."/>
            <person name="Choi T."/>
            <person name="Kim D."/>
            <person name="Ryu S."/>
            <person name="Kim W."/>
        </authorList>
    </citation>
    <scope>NUCLEOTIDE SEQUENCE [LARGE SCALE GENOMIC DNA]</scope>
    <source>
        <tissue evidence="2">Muscle</tissue>
    </source>
</reference>
<feature type="compositionally biased region" description="Gly residues" evidence="1">
    <location>
        <begin position="15"/>
        <end position="25"/>
    </location>
</feature>
<feature type="region of interest" description="Disordered" evidence="1">
    <location>
        <begin position="1"/>
        <end position="46"/>
    </location>
</feature>
<keyword evidence="3" id="KW-1185">Reference proteome</keyword>